<protein>
    <submittedName>
        <fullName evidence="2">(salmon louse) hypothetical protein</fullName>
    </submittedName>
</protein>
<name>A0A817FAQ3_LEPSM</name>
<gene>
    <name evidence="2" type="ORF">LSAA_126</name>
</gene>
<feature type="transmembrane region" description="Helical" evidence="1">
    <location>
        <begin position="34"/>
        <end position="55"/>
    </location>
</feature>
<keyword evidence="3" id="KW-1185">Reference proteome</keyword>
<evidence type="ECO:0000313" key="3">
    <source>
        <dbReference type="Proteomes" id="UP000675881"/>
    </source>
</evidence>
<sequence>MDKTRQRTQTCLSNPCYHISSIVSYYKMYSSKEMLNSVIVSSKHLLLFAVVCAMMEMEQLKQKFRTEWDSEDVSKDRIVQIPTDETNVYCEYCNTTIRTKTFHIEDHAKNLRHQRGYAMPRRLLFASPLEINPVRALLKDICQ</sequence>
<keyword evidence="1" id="KW-1133">Transmembrane helix</keyword>
<dbReference type="Proteomes" id="UP000675881">
    <property type="component" value="Unassembled WGS sequence"/>
</dbReference>
<keyword evidence="1" id="KW-0472">Membrane</keyword>
<dbReference type="AlphaFoldDB" id="A0A817FAQ3"/>
<accession>A0A817FAQ3</accession>
<keyword evidence="1" id="KW-0812">Transmembrane</keyword>
<comment type="caution">
    <text evidence="2">The sequence shown here is derived from an EMBL/GenBank/DDBJ whole genome shotgun (WGS) entry which is preliminary data.</text>
</comment>
<organism evidence="2 3">
    <name type="scientific">Lepeophtheirus salmonis</name>
    <name type="common">Salmon louse</name>
    <name type="synonym">Caligus salmonis</name>
    <dbReference type="NCBI Taxonomy" id="72036"/>
    <lineage>
        <taxon>Eukaryota</taxon>
        <taxon>Metazoa</taxon>
        <taxon>Ecdysozoa</taxon>
        <taxon>Arthropoda</taxon>
        <taxon>Crustacea</taxon>
        <taxon>Multicrustacea</taxon>
        <taxon>Hexanauplia</taxon>
        <taxon>Copepoda</taxon>
        <taxon>Siphonostomatoida</taxon>
        <taxon>Caligidae</taxon>
        <taxon>Lepeophtheirus</taxon>
    </lineage>
</organism>
<proteinExistence type="predicted"/>
<dbReference type="EMBL" id="CAJNVT010000020">
    <property type="protein sequence ID" value="CAF2742565.1"/>
    <property type="molecule type" value="Genomic_DNA"/>
</dbReference>
<reference evidence="2" key="1">
    <citation type="submission" date="2021-02" db="EMBL/GenBank/DDBJ databases">
        <authorList>
            <person name="Bekaert M."/>
        </authorList>
    </citation>
    <scope>NUCLEOTIDE SEQUENCE</scope>
    <source>
        <strain evidence="2">IoA-00</strain>
    </source>
</reference>
<evidence type="ECO:0000313" key="2">
    <source>
        <dbReference type="EMBL" id="CAF2742565.1"/>
    </source>
</evidence>
<evidence type="ECO:0000256" key="1">
    <source>
        <dbReference type="SAM" id="Phobius"/>
    </source>
</evidence>